<dbReference type="EMBL" id="LBFC01000022">
    <property type="protein sequence ID" value="ONN26635.1"/>
    <property type="molecule type" value="Genomic_DNA"/>
</dbReference>
<keyword evidence="3" id="KW-0472">Membrane</keyword>
<evidence type="ECO:0000256" key="3">
    <source>
        <dbReference type="ARBA" id="ARBA00023136"/>
    </source>
</evidence>
<comment type="caution">
    <text evidence="7">The sequence shown here is derived from an EMBL/GenBank/DDBJ whole genome shotgun (WGS) entry which is preliminary data.</text>
</comment>
<dbReference type="PANTHER" id="PTHR32432:SF4">
    <property type="entry name" value="CELL DIVISION PROTEIN FTSA"/>
    <property type="match status" value="1"/>
</dbReference>
<dbReference type="InterPro" id="IPR050696">
    <property type="entry name" value="FtsA/MreB"/>
</dbReference>
<dbReference type="InterPro" id="IPR003494">
    <property type="entry name" value="SHS2_FtsA"/>
</dbReference>
<dbReference type="InterPro" id="IPR020823">
    <property type="entry name" value="Cell_div_FtsA"/>
</dbReference>
<dbReference type="PANTHER" id="PTHR32432">
    <property type="entry name" value="CELL DIVISION PROTEIN FTSA-RELATED"/>
    <property type="match status" value="1"/>
</dbReference>
<proteinExistence type="inferred from homology"/>
<reference evidence="7 8" key="1">
    <citation type="submission" date="2015-06" db="EMBL/GenBank/DDBJ databases">
        <title>Genome sequencing of Thermotogales isolates from hydrothermal vents.</title>
        <authorList>
            <person name="Haverkamp T.H."/>
            <person name="Kublanov I.V."/>
            <person name="Nesbo C.L."/>
        </authorList>
    </citation>
    <scope>NUCLEOTIDE SEQUENCE [LARGE SCALE GENOMIC DNA]</scope>
    <source>
        <strain evidence="8">ik275mar</strain>
    </source>
</reference>
<sequence>MGKWDPVTSIDIGNHSIKGVVINYSNDGKEVIAYSTIKSKGIESGEIKDVVALNESMNVLIENLEEQIGKNLKGDFLVSSSVGNFKLQEIREELILTESESSVAINEKHVEELKSLILGTILGDNNNVYHSYIKKYILDEKKIVFNPVNMNAKKLEGVYSFIIGDNMHRSIVDYATRDTIGEAEYFISPISAAEAVLTSFEKDSGVVHVDLGHYSTVVTIFLNNAPIKFVRIQKSIRHVVLDIARVLKTSINEAERLLKIYGIAVFENIEPSVIEYKALDNRTNLEVNRELLARIIYARLREIFLNVRKIYRDAMLDYKEFKDLGIPGGVVLTGGGAKISRITDVASDVLKCSVRVGSFVNTDEFIIEENEQILSDPQFSAVFGNVLQFEKEESSEFISSKNKSKSSFGFGEFFRKLFKGE</sequence>
<comment type="function">
    <text evidence="5">Cell division protein that is involved in the assembly of the Z ring. May serve as a membrane anchor for the Z ring.</text>
</comment>
<dbReference type="Gene3D" id="3.30.420.40">
    <property type="match status" value="2"/>
</dbReference>
<evidence type="ECO:0000256" key="2">
    <source>
        <dbReference type="ARBA" id="ARBA00022618"/>
    </source>
</evidence>
<dbReference type="NCBIfam" id="TIGR01174">
    <property type="entry name" value="ftsA"/>
    <property type="match status" value="1"/>
</dbReference>
<evidence type="ECO:0000256" key="4">
    <source>
        <dbReference type="ARBA" id="ARBA00023306"/>
    </source>
</evidence>
<name>A0ABX3IGR9_9BACT</name>
<keyword evidence="1" id="KW-1003">Cell membrane</keyword>
<evidence type="ECO:0000259" key="6">
    <source>
        <dbReference type="SMART" id="SM00842"/>
    </source>
</evidence>
<keyword evidence="4 5" id="KW-0131">Cell cycle</keyword>
<protein>
    <recommendedName>
        <fullName evidence="5">Cell division protein FtsA</fullName>
    </recommendedName>
</protein>
<feature type="domain" description="SHS2" evidence="6">
    <location>
        <begin position="7"/>
        <end position="196"/>
    </location>
</feature>
<dbReference type="SUPFAM" id="SSF53067">
    <property type="entry name" value="Actin-like ATPase domain"/>
    <property type="match status" value="2"/>
</dbReference>
<dbReference type="InterPro" id="IPR043129">
    <property type="entry name" value="ATPase_NBD"/>
</dbReference>
<evidence type="ECO:0000256" key="1">
    <source>
        <dbReference type="ARBA" id="ARBA00022475"/>
    </source>
</evidence>
<keyword evidence="8" id="KW-1185">Reference proteome</keyword>
<dbReference type="Pfam" id="PF14450">
    <property type="entry name" value="FtsA"/>
    <property type="match status" value="1"/>
</dbReference>
<comment type="subunit">
    <text evidence="5">Interacts with FtsZ.</text>
</comment>
<evidence type="ECO:0000256" key="5">
    <source>
        <dbReference type="PIRNR" id="PIRNR003101"/>
    </source>
</evidence>
<comment type="similarity">
    <text evidence="5">Belongs to the FtsA/MreB family.</text>
</comment>
<organism evidence="7 8">
    <name type="scientific">Thermosipho affectus</name>
    <dbReference type="NCBI Taxonomy" id="660294"/>
    <lineage>
        <taxon>Bacteria</taxon>
        <taxon>Thermotogati</taxon>
        <taxon>Thermotogota</taxon>
        <taxon>Thermotogae</taxon>
        <taxon>Thermotogales</taxon>
        <taxon>Fervidobacteriaceae</taxon>
        <taxon>Thermosipho</taxon>
    </lineage>
</organism>
<dbReference type="PIRSF" id="PIRSF003101">
    <property type="entry name" value="FtsA"/>
    <property type="match status" value="1"/>
</dbReference>
<gene>
    <name evidence="7" type="ORF">XJ44_07090</name>
</gene>
<dbReference type="RefSeq" id="WP_077198537.1">
    <property type="nucleotide sequence ID" value="NZ_LBFC01000022.1"/>
</dbReference>
<accession>A0ABX3IGR9</accession>
<dbReference type="SMART" id="SM00842">
    <property type="entry name" value="FtsA"/>
    <property type="match status" value="1"/>
</dbReference>
<evidence type="ECO:0000313" key="8">
    <source>
        <dbReference type="Proteomes" id="UP000242616"/>
    </source>
</evidence>
<keyword evidence="2 5" id="KW-0132">Cell division</keyword>
<evidence type="ECO:0000313" key="7">
    <source>
        <dbReference type="EMBL" id="ONN26635.1"/>
    </source>
</evidence>
<dbReference type="Proteomes" id="UP000242616">
    <property type="component" value="Unassembled WGS sequence"/>
</dbReference>
<dbReference type="GO" id="GO:0051301">
    <property type="term" value="P:cell division"/>
    <property type="evidence" value="ECO:0007669"/>
    <property type="project" value="UniProtKB-KW"/>
</dbReference>